<dbReference type="Pfam" id="PF05161">
    <property type="entry name" value="MOFRL"/>
    <property type="match status" value="1"/>
</dbReference>
<dbReference type="InterPro" id="IPR038614">
    <property type="entry name" value="GK_N_sf"/>
</dbReference>
<dbReference type="InterPro" id="IPR037035">
    <property type="entry name" value="GK-like_C_sf"/>
</dbReference>
<feature type="domain" description="MOFRL" evidence="1">
    <location>
        <begin position="300"/>
        <end position="405"/>
    </location>
</feature>
<evidence type="ECO:0000259" key="2">
    <source>
        <dbReference type="Pfam" id="PF13660"/>
    </source>
</evidence>
<dbReference type="eggNOG" id="COG2379">
    <property type="taxonomic scope" value="Bacteria"/>
</dbReference>
<dbReference type="GO" id="GO:0008887">
    <property type="term" value="F:glycerate kinase activity"/>
    <property type="evidence" value="ECO:0007669"/>
    <property type="project" value="InterPro"/>
</dbReference>
<sequence>MIRAVTALDDPQLPLVLLRAALSAVEGQAVVRQALSESPPEGPCHVIALGKAAAAMARGARSVLDGGLARALVVSRQGHLDFTLCSDPRIRCVEADHPVPGPHSLEAGRQLLAFIDSTPADQCLLFLISGGTSSLVEVPVSGVCGERLAALNDWLLGAGLDIAVMNRVRSALSRIKGGRLGQRLAGRRLRALLISDVPGDDPAVIGSGLLAAGTVLAPWPVLPAHLEWVGRCAQQPLLPAEVPRFPLRVVANLERACAAVEAAARDQGLPVFRHREFLEAEAAATGEALARTLLDAEPGVHIWGGETRVTLPPEPGRGGRNQHLALAAARVLAGHDGVRLLAAGTDGSDGNSLDAGALVDGGTVSRGEAVGLDAAASLEKADSGRFLGAAGDLIHTGPTGTNVMDLVIGVVAASRPGRAE</sequence>
<evidence type="ECO:0000313" key="3">
    <source>
        <dbReference type="EMBL" id="ACL72019.1"/>
    </source>
</evidence>
<dbReference type="EMBL" id="CP001339">
    <property type="protein sequence ID" value="ACL72019.1"/>
    <property type="molecule type" value="Genomic_DNA"/>
</dbReference>
<dbReference type="Gene3D" id="3.40.50.10180">
    <property type="entry name" value="Glycerate kinase, MOFRL-like N-terminal domain"/>
    <property type="match status" value="1"/>
</dbReference>
<reference evidence="3 4" key="1">
    <citation type="journal article" date="2011" name="Stand. Genomic Sci.">
        <title>Complete genome sequence of 'Thioalkalivibrio sulfidophilus' HL-EbGr7.</title>
        <authorList>
            <person name="Muyzer G."/>
            <person name="Sorokin D.Y."/>
            <person name="Mavromatis K."/>
            <person name="Lapidus A."/>
            <person name="Clum A."/>
            <person name="Ivanova N."/>
            <person name="Pati A."/>
            <person name="d'Haeseleer P."/>
            <person name="Woyke T."/>
            <person name="Kyrpides N.C."/>
        </authorList>
    </citation>
    <scope>NUCLEOTIDE SEQUENCE [LARGE SCALE GENOMIC DNA]</scope>
    <source>
        <strain evidence="3 4">HL-EbGR7</strain>
    </source>
</reference>
<keyword evidence="4" id="KW-1185">Reference proteome</keyword>
<dbReference type="Pfam" id="PF13660">
    <property type="entry name" value="DUF4147"/>
    <property type="match status" value="1"/>
</dbReference>
<dbReference type="HOGENOM" id="CLU_032279_1_1_6"/>
<keyword evidence="3" id="KW-0560">Oxidoreductase</keyword>
<gene>
    <name evidence="3" type="ordered locus">Tgr7_0931</name>
</gene>
<dbReference type="PANTHER" id="PTHR12227">
    <property type="entry name" value="GLYCERATE KINASE"/>
    <property type="match status" value="1"/>
</dbReference>
<dbReference type="Gene3D" id="3.40.1480.10">
    <property type="entry name" value="MOFRL domain"/>
    <property type="match status" value="1"/>
</dbReference>
<dbReference type="Proteomes" id="UP000002383">
    <property type="component" value="Chromosome"/>
</dbReference>
<dbReference type="RefSeq" id="WP_012637504.1">
    <property type="nucleotide sequence ID" value="NC_011901.1"/>
</dbReference>
<evidence type="ECO:0000313" key="4">
    <source>
        <dbReference type="Proteomes" id="UP000002383"/>
    </source>
</evidence>
<dbReference type="GO" id="GO:0005737">
    <property type="term" value="C:cytoplasm"/>
    <property type="evidence" value="ECO:0007669"/>
    <property type="project" value="TreeGrafter"/>
</dbReference>
<dbReference type="AlphaFoldDB" id="B8GNT0"/>
<dbReference type="InterPro" id="IPR039760">
    <property type="entry name" value="MOFRL_protein"/>
</dbReference>
<dbReference type="PANTHER" id="PTHR12227:SF0">
    <property type="entry name" value="GLYCERATE KINASE"/>
    <property type="match status" value="1"/>
</dbReference>
<name>B8GNT0_THISH</name>
<dbReference type="InterPro" id="IPR025286">
    <property type="entry name" value="MOFRL_assoc_dom"/>
</dbReference>
<evidence type="ECO:0000259" key="1">
    <source>
        <dbReference type="Pfam" id="PF05161"/>
    </source>
</evidence>
<proteinExistence type="predicted"/>
<dbReference type="EC" id="1.1.1.81" evidence="3"/>
<dbReference type="InterPro" id="IPR007835">
    <property type="entry name" value="MOFRL"/>
</dbReference>
<dbReference type="OrthoDB" id="9766552at2"/>
<accession>B8GNT0</accession>
<feature type="domain" description="MOFRL-associated" evidence="2">
    <location>
        <begin position="17"/>
        <end position="211"/>
    </location>
</feature>
<protein>
    <submittedName>
        <fullName evidence="3">Hydroxypyruvate reductase</fullName>
        <ecNumber evidence="3">1.1.1.81</ecNumber>
    </submittedName>
</protein>
<dbReference type="STRING" id="396588.Tgr7_0931"/>
<organism evidence="3 4">
    <name type="scientific">Thioalkalivibrio sulfidiphilus (strain HL-EbGR7)</name>
    <dbReference type="NCBI Taxonomy" id="396588"/>
    <lineage>
        <taxon>Bacteria</taxon>
        <taxon>Pseudomonadati</taxon>
        <taxon>Pseudomonadota</taxon>
        <taxon>Gammaproteobacteria</taxon>
        <taxon>Chromatiales</taxon>
        <taxon>Ectothiorhodospiraceae</taxon>
        <taxon>Thioalkalivibrio</taxon>
    </lineage>
</organism>
<dbReference type="GO" id="GO:0016618">
    <property type="term" value="F:hydroxypyruvate reductase [NAD(P)H] activity"/>
    <property type="evidence" value="ECO:0007669"/>
    <property type="project" value="UniProtKB-EC"/>
</dbReference>
<keyword evidence="3" id="KW-0670">Pyruvate</keyword>
<dbReference type="SUPFAM" id="SSF82544">
    <property type="entry name" value="GckA/TtuD-like"/>
    <property type="match status" value="1"/>
</dbReference>
<dbReference type="KEGG" id="tgr:Tgr7_0931"/>